<name>A0A1S3VXM9_VIGRR</name>
<accession>A0A1S3VXM9</accession>
<evidence type="ECO:0000259" key="1">
    <source>
        <dbReference type="PROSITE" id="PS50878"/>
    </source>
</evidence>
<dbReference type="InterPro" id="IPR000477">
    <property type="entry name" value="RT_dom"/>
</dbReference>
<dbReference type="OrthoDB" id="6630784at2759"/>
<protein>
    <submittedName>
        <fullName evidence="3">Uncharacterized protein LOC106779522</fullName>
    </submittedName>
</protein>
<dbReference type="PROSITE" id="PS50878">
    <property type="entry name" value="RT_POL"/>
    <property type="match status" value="1"/>
</dbReference>
<evidence type="ECO:0000313" key="3">
    <source>
        <dbReference type="RefSeq" id="XP_014523126.1"/>
    </source>
</evidence>
<sequence>MYGLPKLHKPGKDIRPIINCRDCPFYKLSKWLLNRFKALEAYETRSVKNSIELAKTLENEEVQDDEVLVSFDVKSLFPSVPVDKALQLLSKWLKNSGLMKQKVKEFLRLTEICTSQTAFRFNNKMYRQVSGLFMGNPISPFLSDLFMSNLEIERIVFRPDMFLLWRRYVDDVLSKIKKGQQTLALEYLNHLEESIEFTIEEEKDQKLPFLDLLLDRSNNKIEFDIYRKPTDTGNYIKGNAHNPKVHKTAAFRSMAYRMMKIPLSDENRKREENNIISIAKKNHFQEEEIRQVINKVKRKVRMNNLTTLKGETKDK</sequence>
<proteinExistence type="predicted"/>
<dbReference type="AlphaFoldDB" id="A0A1S3VXM9"/>
<keyword evidence="2" id="KW-1185">Reference proteome</keyword>
<gene>
    <name evidence="3" type="primary">LOC106779522</name>
</gene>
<reference evidence="3" key="1">
    <citation type="submission" date="2025-08" db="UniProtKB">
        <authorList>
            <consortium name="RefSeq"/>
        </authorList>
    </citation>
    <scope>IDENTIFICATION</scope>
    <source>
        <tissue evidence="3">Leaf</tissue>
    </source>
</reference>
<evidence type="ECO:0000313" key="2">
    <source>
        <dbReference type="Proteomes" id="UP000087766"/>
    </source>
</evidence>
<feature type="non-terminal residue" evidence="3">
    <location>
        <position position="315"/>
    </location>
</feature>
<dbReference type="RefSeq" id="XP_014523126.1">
    <property type="nucleotide sequence ID" value="XM_014667640.1"/>
</dbReference>
<organism evidence="2 3">
    <name type="scientific">Vigna radiata var. radiata</name>
    <name type="common">Mung bean</name>
    <name type="synonym">Phaseolus aureus</name>
    <dbReference type="NCBI Taxonomy" id="3916"/>
    <lineage>
        <taxon>Eukaryota</taxon>
        <taxon>Viridiplantae</taxon>
        <taxon>Streptophyta</taxon>
        <taxon>Embryophyta</taxon>
        <taxon>Tracheophyta</taxon>
        <taxon>Spermatophyta</taxon>
        <taxon>Magnoliopsida</taxon>
        <taxon>eudicotyledons</taxon>
        <taxon>Gunneridae</taxon>
        <taxon>Pentapetalae</taxon>
        <taxon>rosids</taxon>
        <taxon>fabids</taxon>
        <taxon>Fabales</taxon>
        <taxon>Fabaceae</taxon>
        <taxon>Papilionoideae</taxon>
        <taxon>50 kb inversion clade</taxon>
        <taxon>NPAAA clade</taxon>
        <taxon>indigoferoid/millettioid clade</taxon>
        <taxon>Phaseoleae</taxon>
        <taxon>Vigna</taxon>
    </lineage>
</organism>
<feature type="domain" description="Reverse transcriptase" evidence="1">
    <location>
        <begin position="1"/>
        <end position="225"/>
    </location>
</feature>
<dbReference type="Proteomes" id="UP000087766">
    <property type="component" value="Unplaced"/>
</dbReference>
<dbReference type="PANTHER" id="PTHR21301">
    <property type="entry name" value="REVERSE TRANSCRIPTASE"/>
    <property type="match status" value="1"/>
</dbReference>
<dbReference type="KEGG" id="vra:106779522"/>
<dbReference type="PANTHER" id="PTHR21301:SF10">
    <property type="entry name" value="REVERSE TRANSCRIPTASE DOMAIN-CONTAINING PROTEIN"/>
    <property type="match status" value="1"/>
</dbReference>
<dbReference type="GeneID" id="106779522"/>
<dbReference type="Pfam" id="PF00078">
    <property type="entry name" value="RVT_1"/>
    <property type="match status" value="1"/>
</dbReference>